<dbReference type="InterPro" id="IPR001017">
    <property type="entry name" value="DH_E1"/>
</dbReference>
<dbReference type="GO" id="GO:0000287">
    <property type="term" value="F:magnesium ion binding"/>
    <property type="evidence" value="ECO:0007669"/>
    <property type="project" value="UniProtKB-ARBA"/>
</dbReference>
<feature type="compositionally biased region" description="Basic and acidic residues" evidence="5">
    <location>
        <begin position="266"/>
        <end position="287"/>
    </location>
</feature>
<comment type="catalytic activity">
    <reaction evidence="4">
        <text>N(6)-[(R)-lipoyl]-L-lysyl-[protein] + 3-methyl-2-oxobutanoate + H(+) = N(6)-[(R)-S(8)-2-methylpropanoyldihydrolipoyl]-L-lysyl-[protein] + CO2</text>
        <dbReference type="Rhea" id="RHEA:13457"/>
        <dbReference type="Rhea" id="RHEA-COMP:10474"/>
        <dbReference type="Rhea" id="RHEA-COMP:10497"/>
        <dbReference type="ChEBI" id="CHEBI:11851"/>
        <dbReference type="ChEBI" id="CHEBI:15378"/>
        <dbReference type="ChEBI" id="CHEBI:16526"/>
        <dbReference type="ChEBI" id="CHEBI:83099"/>
        <dbReference type="ChEBI" id="CHEBI:83142"/>
        <dbReference type="EC" id="1.2.4.4"/>
    </reaction>
</comment>
<keyword evidence="8" id="KW-1185">Reference proteome</keyword>
<dbReference type="InterPro" id="IPR029061">
    <property type="entry name" value="THDP-binding"/>
</dbReference>
<dbReference type="PANTHER" id="PTHR43380:SF1">
    <property type="entry name" value="2-OXOISOVALERATE DEHYDROGENASE SUBUNIT ALPHA, MITOCHONDRIAL"/>
    <property type="match status" value="1"/>
</dbReference>
<evidence type="ECO:0000256" key="2">
    <source>
        <dbReference type="ARBA" id="ARBA00023002"/>
    </source>
</evidence>
<dbReference type="SUPFAM" id="SSF52518">
    <property type="entry name" value="Thiamin diphosphate-binding fold (THDP-binding)"/>
    <property type="match status" value="1"/>
</dbReference>
<comment type="similarity">
    <text evidence="4">Belongs to the BCKDHA family.</text>
</comment>
<evidence type="ECO:0000256" key="3">
    <source>
        <dbReference type="ARBA" id="ARBA00023052"/>
    </source>
</evidence>
<accession>A0A4Q8ADA3</accession>
<dbReference type="PANTHER" id="PTHR43380">
    <property type="entry name" value="2-OXOISOVALERATE DEHYDROGENASE SUBUNIT ALPHA, MITOCHONDRIAL"/>
    <property type="match status" value="1"/>
</dbReference>
<dbReference type="EC" id="1.2.4.4" evidence="4"/>
<proteinExistence type="inferred from homology"/>
<evidence type="ECO:0000313" key="7">
    <source>
        <dbReference type="EMBL" id="RZU61625.1"/>
    </source>
</evidence>
<organism evidence="7 8">
    <name type="scientific">Zhihengliuella halotolerans</name>
    <dbReference type="NCBI Taxonomy" id="370736"/>
    <lineage>
        <taxon>Bacteria</taxon>
        <taxon>Bacillati</taxon>
        <taxon>Actinomycetota</taxon>
        <taxon>Actinomycetes</taxon>
        <taxon>Micrococcales</taxon>
        <taxon>Micrococcaceae</taxon>
        <taxon>Zhihengliuella</taxon>
    </lineage>
</organism>
<dbReference type="AlphaFoldDB" id="A0A4Q8ADA3"/>
<evidence type="ECO:0000256" key="5">
    <source>
        <dbReference type="SAM" id="MobiDB-lite"/>
    </source>
</evidence>
<dbReference type="EMBL" id="SHLA01000001">
    <property type="protein sequence ID" value="RZU61625.1"/>
    <property type="molecule type" value="Genomic_DNA"/>
</dbReference>
<evidence type="ECO:0000256" key="1">
    <source>
        <dbReference type="ARBA" id="ARBA00001964"/>
    </source>
</evidence>
<keyword evidence="7" id="KW-0670">Pyruvate</keyword>
<comment type="cofactor">
    <cofactor evidence="1 4">
        <name>thiamine diphosphate</name>
        <dbReference type="ChEBI" id="CHEBI:58937"/>
    </cofactor>
</comment>
<protein>
    <recommendedName>
        <fullName evidence="4">2-oxoisovalerate dehydrogenase subunit alpha</fullName>
        <ecNumber evidence="4">1.2.4.4</ecNumber>
    </recommendedName>
    <alternativeName>
        <fullName evidence="4">Branched-chain alpha-keto acid dehydrogenase E1 component alpha chain</fullName>
    </alternativeName>
</protein>
<dbReference type="Gene3D" id="3.40.50.970">
    <property type="match status" value="1"/>
</dbReference>
<evidence type="ECO:0000256" key="4">
    <source>
        <dbReference type="RuleBase" id="RU365014"/>
    </source>
</evidence>
<dbReference type="CDD" id="cd02000">
    <property type="entry name" value="TPP_E1_PDC_ADC_BCADC"/>
    <property type="match status" value="1"/>
</dbReference>
<keyword evidence="2 4" id="KW-0560">Oxidoreductase</keyword>
<comment type="function">
    <text evidence="4">The branched-chain alpha-keto dehydrogenase complex catalyzes the overall conversion of alpha-keto acids to acyl-CoA and CO(2). It contains multiple copies of three enzymatic components: branched-chain alpha-keto acid decarboxylase (E1), lipoamide acyltransferase (E2) and lipoamide dehydrogenase (E3).</text>
</comment>
<dbReference type="Proteomes" id="UP000292685">
    <property type="component" value="Unassembled WGS sequence"/>
</dbReference>
<dbReference type="GO" id="GO:0003863">
    <property type="term" value="F:branched-chain 2-oxo acid dehydrogenase activity"/>
    <property type="evidence" value="ECO:0007669"/>
    <property type="project" value="UniProtKB-EC"/>
</dbReference>
<comment type="caution">
    <text evidence="7">The sequence shown here is derived from an EMBL/GenBank/DDBJ whole genome shotgun (WGS) entry which is preliminary data.</text>
</comment>
<dbReference type="Pfam" id="PF00676">
    <property type="entry name" value="E1_dh"/>
    <property type="match status" value="1"/>
</dbReference>
<evidence type="ECO:0000259" key="6">
    <source>
        <dbReference type="Pfam" id="PF00676"/>
    </source>
</evidence>
<sequence length="361" mass="38638">MPSSLRVSTVTFMTSLAFERTPLADAELVRLYSQMTQVRHLDTSAIAWQRQGIVPGYAPMRGQEAAQVGAVAALDMSRDFLFPTYREMGAALAAGVDMGEYMATHKATWNGGMYDARATRVTPIQTVIGGSALHAVGWGHGQRLDALAADADAPLDLPVALVFLGDGATSQGDVHEAMNFAGVFETPTVFFVQNNGWAISVPTERQVSGGSVAARGAGYGIAAVRVDGNDIEEVVQATRAAVAHARSGAGPVVVEAMTYRRGPHSTSDDPGRYRSLEEERNDGGPDPLDVARERLLSRGAFSTADVADVQSAAEALEERVRADVQAQGPRPGAEMFEYVYQEMPVSLREQAAAWREESDHV</sequence>
<name>A0A4Q8ADA3_9MICC</name>
<reference evidence="7 8" key="1">
    <citation type="submission" date="2019-02" db="EMBL/GenBank/DDBJ databases">
        <title>Sequencing the genomes of 1000 actinobacteria strains.</title>
        <authorList>
            <person name="Klenk H.-P."/>
        </authorList>
    </citation>
    <scope>NUCLEOTIDE SEQUENCE [LARGE SCALE GENOMIC DNA]</scope>
    <source>
        <strain evidence="7 8">DSM 17364</strain>
    </source>
</reference>
<feature type="region of interest" description="Disordered" evidence="5">
    <location>
        <begin position="259"/>
        <end position="287"/>
    </location>
</feature>
<gene>
    <name evidence="7" type="ORF">EV380_1201</name>
</gene>
<dbReference type="GO" id="GO:0009083">
    <property type="term" value="P:branched-chain amino acid catabolic process"/>
    <property type="evidence" value="ECO:0007669"/>
    <property type="project" value="TreeGrafter"/>
</dbReference>
<feature type="domain" description="Dehydrogenase E1 component" evidence="6">
    <location>
        <begin position="34"/>
        <end position="315"/>
    </location>
</feature>
<keyword evidence="3 4" id="KW-0786">Thiamine pyrophosphate</keyword>
<dbReference type="InterPro" id="IPR050771">
    <property type="entry name" value="Alpha-ketoacid_DH_E1_comp"/>
</dbReference>
<evidence type="ECO:0000313" key="8">
    <source>
        <dbReference type="Proteomes" id="UP000292685"/>
    </source>
</evidence>